<gene>
    <name evidence="1" type="ORF">B0J13DRAFT_565944</name>
</gene>
<comment type="caution">
    <text evidence="1">The sequence shown here is derived from an EMBL/GenBank/DDBJ whole genome shotgun (WGS) entry which is preliminary data.</text>
</comment>
<reference evidence="1" key="1">
    <citation type="journal article" date="2021" name="Nat. Commun.">
        <title>Genetic determinants of endophytism in the Arabidopsis root mycobiome.</title>
        <authorList>
            <person name="Mesny F."/>
            <person name="Miyauchi S."/>
            <person name="Thiergart T."/>
            <person name="Pickel B."/>
            <person name="Atanasova L."/>
            <person name="Karlsson M."/>
            <person name="Huettel B."/>
            <person name="Barry K.W."/>
            <person name="Haridas S."/>
            <person name="Chen C."/>
            <person name="Bauer D."/>
            <person name="Andreopoulos W."/>
            <person name="Pangilinan J."/>
            <person name="LaButti K."/>
            <person name="Riley R."/>
            <person name="Lipzen A."/>
            <person name="Clum A."/>
            <person name="Drula E."/>
            <person name="Henrissat B."/>
            <person name="Kohler A."/>
            <person name="Grigoriev I.V."/>
            <person name="Martin F.M."/>
            <person name="Hacquard S."/>
        </authorList>
    </citation>
    <scope>NUCLEOTIDE SEQUENCE</scope>
    <source>
        <strain evidence="1">MPI-CAGE-AT-0021</strain>
    </source>
</reference>
<sequence>ETDYYNLTTVQALGIMSIQEASCGRDSESWYCVGQGFDSPLIWDYIAFRAKEMRMS</sequence>
<name>A0A9P9DUU9_9HYPO</name>
<organism evidence="1 2">
    <name type="scientific">Dactylonectria estremocensis</name>
    <dbReference type="NCBI Taxonomy" id="1079267"/>
    <lineage>
        <taxon>Eukaryota</taxon>
        <taxon>Fungi</taxon>
        <taxon>Dikarya</taxon>
        <taxon>Ascomycota</taxon>
        <taxon>Pezizomycotina</taxon>
        <taxon>Sordariomycetes</taxon>
        <taxon>Hypocreomycetidae</taxon>
        <taxon>Hypocreales</taxon>
        <taxon>Nectriaceae</taxon>
        <taxon>Dactylonectria</taxon>
    </lineage>
</organism>
<dbReference type="EMBL" id="JAGMUU010000024">
    <property type="protein sequence ID" value="KAH7124961.1"/>
    <property type="molecule type" value="Genomic_DNA"/>
</dbReference>
<evidence type="ECO:0000313" key="2">
    <source>
        <dbReference type="Proteomes" id="UP000717696"/>
    </source>
</evidence>
<evidence type="ECO:0000313" key="1">
    <source>
        <dbReference type="EMBL" id="KAH7124961.1"/>
    </source>
</evidence>
<protein>
    <submittedName>
        <fullName evidence="1">Uncharacterized protein</fullName>
    </submittedName>
</protein>
<dbReference type="OrthoDB" id="2123952at2759"/>
<keyword evidence="2" id="KW-1185">Reference proteome</keyword>
<dbReference type="Proteomes" id="UP000717696">
    <property type="component" value="Unassembled WGS sequence"/>
</dbReference>
<feature type="non-terminal residue" evidence="1">
    <location>
        <position position="1"/>
    </location>
</feature>
<accession>A0A9P9DUU9</accession>
<dbReference type="AlphaFoldDB" id="A0A9P9DUU9"/>
<proteinExistence type="predicted"/>